<accession>A0ABR0ZS81</accession>
<gene>
    <name evidence="2" type="ORF">HHUSO_G8915</name>
</gene>
<proteinExistence type="predicted"/>
<feature type="compositionally biased region" description="Gly residues" evidence="1">
    <location>
        <begin position="51"/>
        <end position="61"/>
    </location>
</feature>
<dbReference type="EMBL" id="JAHFZB010000007">
    <property type="protein sequence ID" value="KAK6487671.1"/>
    <property type="molecule type" value="Genomic_DNA"/>
</dbReference>
<dbReference type="InterPro" id="IPR031661">
    <property type="entry name" value="Bbc3"/>
</dbReference>
<sequence>MQNFWPELCVVKGIGSDFKKELDQVPPMARALKDGMPERRRGIAGGNPVNCGGGGGGGGSSGTCRSEAVRVESLRWRNNHPLMMGYQYCRHYMQTHSTQPPLTQHGTPTPLCSSQHHSLDSQVQQESPSFHALPGMLQRNQRPLADTPQNCSPASPDQGEEEDLSGMVAEQLRIIGDEMNDIYEQRRNEAQDWHHWRGLWRGLYSFITETLTVGYLRGLR</sequence>
<keyword evidence="3" id="KW-1185">Reference proteome</keyword>
<organism evidence="2 3">
    <name type="scientific">Huso huso</name>
    <name type="common">Beluga</name>
    <name type="synonym">Acipenser huso</name>
    <dbReference type="NCBI Taxonomy" id="61971"/>
    <lineage>
        <taxon>Eukaryota</taxon>
        <taxon>Metazoa</taxon>
        <taxon>Chordata</taxon>
        <taxon>Craniata</taxon>
        <taxon>Vertebrata</taxon>
        <taxon>Euteleostomi</taxon>
        <taxon>Actinopterygii</taxon>
        <taxon>Chondrostei</taxon>
        <taxon>Acipenseriformes</taxon>
        <taxon>Acipenseridae</taxon>
        <taxon>Huso</taxon>
    </lineage>
</organism>
<evidence type="ECO:0000313" key="2">
    <source>
        <dbReference type="EMBL" id="KAK6487671.1"/>
    </source>
</evidence>
<evidence type="ECO:0000256" key="1">
    <source>
        <dbReference type="SAM" id="MobiDB-lite"/>
    </source>
</evidence>
<dbReference type="Pfam" id="PF15826">
    <property type="entry name" value="PUMA"/>
    <property type="match status" value="1"/>
</dbReference>
<dbReference type="Proteomes" id="UP001369086">
    <property type="component" value="Unassembled WGS sequence"/>
</dbReference>
<feature type="region of interest" description="Disordered" evidence="1">
    <location>
        <begin position="142"/>
        <end position="163"/>
    </location>
</feature>
<comment type="caution">
    <text evidence="2">The sequence shown here is derived from an EMBL/GenBank/DDBJ whole genome shotgun (WGS) entry which is preliminary data.</text>
</comment>
<reference evidence="2 3" key="1">
    <citation type="submission" date="2021-05" db="EMBL/GenBank/DDBJ databases">
        <authorList>
            <person name="Zahm M."/>
            <person name="Klopp C."/>
            <person name="Cabau C."/>
            <person name="Kuhl H."/>
            <person name="Suciu R."/>
            <person name="Ciorpac M."/>
            <person name="Holostenco D."/>
            <person name="Gessner J."/>
            <person name="Wuertz S."/>
            <person name="Hohne C."/>
            <person name="Stock M."/>
            <person name="Gislard M."/>
            <person name="Lluch J."/>
            <person name="Milhes M."/>
            <person name="Lampietro C."/>
            <person name="Lopez Roques C."/>
            <person name="Donnadieu C."/>
            <person name="Du K."/>
            <person name="Schartl M."/>
            <person name="Guiguen Y."/>
        </authorList>
    </citation>
    <scope>NUCLEOTIDE SEQUENCE [LARGE SCALE GENOMIC DNA]</scope>
    <source>
        <strain evidence="2">Hh-F2</strain>
        <tissue evidence="2">Blood</tissue>
    </source>
</reference>
<protein>
    <submittedName>
        <fullName evidence="2">Facilitated trehalose transporter Tret1-like isoform X2</fullName>
    </submittedName>
</protein>
<feature type="region of interest" description="Disordered" evidence="1">
    <location>
        <begin position="98"/>
        <end position="128"/>
    </location>
</feature>
<feature type="region of interest" description="Disordered" evidence="1">
    <location>
        <begin position="43"/>
        <end position="64"/>
    </location>
</feature>
<name>A0ABR0ZS81_HUSHU</name>
<evidence type="ECO:0000313" key="3">
    <source>
        <dbReference type="Proteomes" id="UP001369086"/>
    </source>
</evidence>